<evidence type="ECO:0000313" key="1">
    <source>
        <dbReference type="EMBL" id="CAF1446478.1"/>
    </source>
</evidence>
<dbReference type="AlphaFoldDB" id="A0A815PB35"/>
<name>A0A815PB35_9BILA</name>
<evidence type="ECO:0000313" key="2">
    <source>
        <dbReference type="Proteomes" id="UP000663855"/>
    </source>
</evidence>
<reference evidence="1" key="1">
    <citation type="submission" date="2021-02" db="EMBL/GenBank/DDBJ databases">
        <authorList>
            <person name="Nowell W R."/>
        </authorList>
    </citation>
    <scope>NUCLEOTIDE SEQUENCE</scope>
</reference>
<dbReference type="Proteomes" id="UP000663855">
    <property type="component" value="Unassembled WGS sequence"/>
</dbReference>
<gene>
    <name evidence="1" type="ORF">CJN711_LOCUS24333</name>
</gene>
<organism evidence="1 2">
    <name type="scientific">Rotaria magnacalcarata</name>
    <dbReference type="NCBI Taxonomy" id="392030"/>
    <lineage>
        <taxon>Eukaryota</taxon>
        <taxon>Metazoa</taxon>
        <taxon>Spiralia</taxon>
        <taxon>Gnathifera</taxon>
        <taxon>Rotifera</taxon>
        <taxon>Eurotatoria</taxon>
        <taxon>Bdelloidea</taxon>
        <taxon>Philodinida</taxon>
        <taxon>Philodinidae</taxon>
        <taxon>Rotaria</taxon>
    </lineage>
</organism>
<accession>A0A815PB35</accession>
<comment type="caution">
    <text evidence="1">The sequence shown here is derived from an EMBL/GenBank/DDBJ whole genome shotgun (WGS) entry which is preliminary data.</text>
</comment>
<sequence length="422" mass="48218">MSLRTYHLSDRQHRQHCLLVKLDMREQDQSCPMSGNLYPYHSWETYGFYNLTVVTANATHPDILLSAYPTHINVSAMDKTVSSLFLSETKIELLVNDIFIEQIAKETVYTLYYSQCSPISCTYSITRRSDFIFVMASIIDSLGGMHVALHFICGYFIHFVTNIFKKQTSPTESVDIENVWIDFRFGIDFWAYQATSDIRGRGSAYFTLLSDLCTLSKTTFNNAVQQFLEEVLVSAQVKPQPEFLSQMEIIVEQFEKTTPYRFSCVLQLIRDITHGNTLVSAYSLDWNWWVTNNVTNSTVPMRAAASTELYSYGKRSDCINSGDIYLAFTQQSRLGIPGFHVGCSAVEALLRSTFECLYNQTCVDALQKFSVDNVNYFNASAYVVAMNPTLSSRFSLNNTIVNIVNTRFIEQWNVNISHFEIL</sequence>
<protein>
    <submittedName>
        <fullName evidence="1">Uncharacterized protein</fullName>
    </submittedName>
</protein>
<proteinExistence type="predicted"/>
<dbReference type="EMBL" id="CAJNOV010011391">
    <property type="protein sequence ID" value="CAF1446478.1"/>
    <property type="molecule type" value="Genomic_DNA"/>
</dbReference>